<proteinExistence type="predicted"/>
<name>A0ABP6XA80_9ACTN</name>
<dbReference type="RefSeq" id="WP_344841569.1">
    <property type="nucleotide sequence ID" value="NZ_BAABAA010000004.1"/>
</dbReference>
<gene>
    <name evidence="1" type="ORF">GCM10022235_34340</name>
</gene>
<reference evidence="2" key="1">
    <citation type="journal article" date="2019" name="Int. J. Syst. Evol. Microbiol.">
        <title>The Global Catalogue of Microorganisms (GCM) 10K type strain sequencing project: providing services to taxonomists for standard genome sequencing and annotation.</title>
        <authorList>
            <consortium name="The Broad Institute Genomics Platform"/>
            <consortium name="The Broad Institute Genome Sequencing Center for Infectious Disease"/>
            <person name="Wu L."/>
            <person name="Ma J."/>
        </authorList>
    </citation>
    <scope>NUCLEOTIDE SEQUENCE [LARGE SCALE GENOMIC DNA]</scope>
    <source>
        <strain evidence="2">JCM 16928</strain>
    </source>
</reference>
<keyword evidence="2" id="KW-1185">Reference proteome</keyword>
<accession>A0ABP6XA80</accession>
<organism evidence="1 2">
    <name type="scientific">Kribbella ginsengisoli</name>
    <dbReference type="NCBI Taxonomy" id="363865"/>
    <lineage>
        <taxon>Bacteria</taxon>
        <taxon>Bacillati</taxon>
        <taxon>Actinomycetota</taxon>
        <taxon>Actinomycetes</taxon>
        <taxon>Propionibacteriales</taxon>
        <taxon>Kribbellaceae</taxon>
        <taxon>Kribbella</taxon>
    </lineage>
</organism>
<comment type="caution">
    <text evidence="1">The sequence shown here is derived from an EMBL/GenBank/DDBJ whole genome shotgun (WGS) entry which is preliminary data.</text>
</comment>
<evidence type="ECO:0000313" key="1">
    <source>
        <dbReference type="EMBL" id="GAA3563003.1"/>
    </source>
</evidence>
<evidence type="ECO:0000313" key="2">
    <source>
        <dbReference type="Proteomes" id="UP001501222"/>
    </source>
</evidence>
<dbReference type="Proteomes" id="UP001501222">
    <property type="component" value="Unassembled WGS sequence"/>
</dbReference>
<sequence length="239" mass="25600">MTDWSKLHHAYGPAVDIPALLDQVATHQRQEDWDELWSRLCHQSTVYPASFAALPWLASMAGDADPEQAVNAVMLGASIVEGAGQAHGAGDVLTRYAGEIALLLAKAPELGRTVGDRLDYLYLLGAMLALEGMAGWSDELAWGFSNGQFELACPGCEVEVAIVVDGRGFFTALVDDEEGERGSLEVDGRGRLDELGVRLRELAIGDGQVEVAEMLRYVFGTGSCPACGARFNVAEELDA</sequence>
<protein>
    <submittedName>
        <fullName evidence="1">Uncharacterized protein</fullName>
    </submittedName>
</protein>
<dbReference type="EMBL" id="BAABAA010000004">
    <property type="protein sequence ID" value="GAA3563003.1"/>
    <property type="molecule type" value="Genomic_DNA"/>
</dbReference>